<dbReference type="PANTHER" id="PTHR33446">
    <property type="entry name" value="PROTEIN TONB-RELATED"/>
    <property type="match status" value="1"/>
</dbReference>
<keyword evidence="13" id="KW-1185">Reference proteome</keyword>
<sequence length="224" mass="24388">MVRSLPSSHSTPPWSGLDGKRIAGTSLAISVHVVVLGVLMFPMNWQPPAEQPRRESVPVQFERLPEREIPVTVPPPRQPVERPVERPSTPQQRVQDTPVPVADDTPVFDQGEIEAPPVADSGAETTSFDPGQPSVAVLAYDVAPAPRYPRPSLIAGHEGTVVLRVLVDATGQPVEVSIEESSGHRALDRAARQQVLERWRFHPTQRGGRPVAAYALVPIVFSLP</sequence>
<accession>A0ABQ1H9J8</accession>
<dbReference type="PROSITE" id="PS52015">
    <property type="entry name" value="TONB_CTD"/>
    <property type="match status" value="1"/>
</dbReference>
<comment type="caution">
    <text evidence="12">The sequence shown here is derived from an EMBL/GenBank/DDBJ whole genome shotgun (WGS) entry which is preliminary data.</text>
</comment>
<dbReference type="Gene3D" id="3.30.1150.10">
    <property type="match status" value="1"/>
</dbReference>
<name>A0ABQ1H9J8_9GAMM</name>
<keyword evidence="4" id="KW-1003">Cell membrane</keyword>
<dbReference type="Proteomes" id="UP000623419">
    <property type="component" value="Unassembled WGS sequence"/>
</dbReference>
<dbReference type="PANTHER" id="PTHR33446:SF2">
    <property type="entry name" value="PROTEIN TONB"/>
    <property type="match status" value="1"/>
</dbReference>
<reference evidence="13" key="1">
    <citation type="journal article" date="2019" name="Int. J. Syst. Evol. Microbiol.">
        <title>The Global Catalogue of Microorganisms (GCM) 10K type strain sequencing project: providing services to taxonomists for standard genome sequencing and annotation.</title>
        <authorList>
            <consortium name="The Broad Institute Genomics Platform"/>
            <consortium name="The Broad Institute Genome Sequencing Center for Infectious Disease"/>
            <person name="Wu L."/>
            <person name="Ma J."/>
        </authorList>
    </citation>
    <scope>NUCLEOTIDE SEQUENCE [LARGE SCALE GENOMIC DNA]</scope>
    <source>
        <strain evidence="13">CGMCC 1.15905</strain>
    </source>
</reference>
<comment type="similarity">
    <text evidence="2">Belongs to the TonB family.</text>
</comment>
<proteinExistence type="inferred from homology"/>
<evidence type="ECO:0000256" key="6">
    <source>
        <dbReference type="ARBA" id="ARBA00022692"/>
    </source>
</evidence>
<keyword evidence="9" id="KW-0472">Membrane</keyword>
<evidence type="ECO:0000256" key="2">
    <source>
        <dbReference type="ARBA" id="ARBA00006555"/>
    </source>
</evidence>
<feature type="region of interest" description="Disordered" evidence="10">
    <location>
        <begin position="67"/>
        <end position="130"/>
    </location>
</feature>
<evidence type="ECO:0000256" key="7">
    <source>
        <dbReference type="ARBA" id="ARBA00022927"/>
    </source>
</evidence>
<organism evidence="12 13">
    <name type="scientific">Arenimonas soli</name>
    <dbReference type="NCBI Taxonomy" id="2269504"/>
    <lineage>
        <taxon>Bacteria</taxon>
        <taxon>Pseudomonadati</taxon>
        <taxon>Pseudomonadota</taxon>
        <taxon>Gammaproteobacteria</taxon>
        <taxon>Lysobacterales</taxon>
        <taxon>Lysobacteraceae</taxon>
        <taxon>Arenimonas</taxon>
    </lineage>
</organism>
<evidence type="ECO:0000256" key="3">
    <source>
        <dbReference type="ARBA" id="ARBA00022448"/>
    </source>
</evidence>
<keyword evidence="7" id="KW-0653">Protein transport</keyword>
<dbReference type="InterPro" id="IPR037682">
    <property type="entry name" value="TonB_C"/>
</dbReference>
<evidence type="ECO:0000256" key="5">
    <source>
        <dbReference type="ARBA" id="ARBA00022519"/>
    </source>
</evidence>
<dbReference type="NCBIfam" id="TIGR01352">
    <property type="entry name" value="tonB_Cterm"/>
    <property type="match status" value="1"/>
</dbReference>
<evidence type="ECO:0000256" key="8">
    <source>
        <dbReference type="ARBA" id="ARBA00022989"/>
    </source>
</evidence>
<dbReference type="SUPFAM" id="SSF74653">
    <property type="entry name" value="TolA/TonB C-terminal domain"/>
    <property type="match status" value="1"/>
</dbReference>
<evidence type="ECO:0000256" key="1">
    <source>
        <dbReference type="ARBA" id="ARBA00004383"/>
    </source>
</evidence>
<keyword evidence="8" id="KW-1133">Transmembrane helix</keyword>
<dbReference type="EMBL" id="BMKC01000001">
    <property type="protein sequence ID" value="GGA66346.1"/>
    <property type="molecule type" value="Genomic_DNA"/>
</dbReference>
<keyword evidence="3" id="KW-0813">Transport</keyword>
<evidence type="ECO:0000256" key="9">
    <source>
        <dbReference type="ARBA" id="ARBA00023136"/>
    </source>
</evidence>
<evidence type="ECO:0000256" key="4">
    <source>
        <dbReference type="ARBA" id="ARBA00022475"/>
    </source>
</evidence>
<evidence type="ECO:0000256" key="10">
    <source>
        <dbReference type="SAM" id="MobiDB-lite"/>
    </source>
</evidence>
<dbReference type="InterPro" id="IPR006260">
    <property type="entry name" value="TonB/TolA_C"/>
</dbReference>
<gene>
    <name evidence="12" type="primary">tonB</name>
    <name evidence="12" type="ORF">GCM10011521_00550</name>
</gene>
<protein>
    <submittedName>
        <fullName evidence="12">Cell envelope biogenesis protein TonB</fullName>
    </submittedName>
</protein>
<dbReference type="InterPro" id="IPR051045">
    <property type="entry name" value="TonB-dependent_transducer"/>
</dbReference>
<keyword evidence="6" id="KW-0812">Transmembrane</keyword>
<feature type="domain" description="TonB C-terminal" evidence="11">
    <location>
        <begin position="133"/>
        <end position="224"/>
    </location>
</feature>
<evidence type="ECO:0000313" key="13">
    <source>
        <dbReference type="Proteomes" id="UP000623419"/>
    </source>
</evidence>
<dbReference type="Pfam" id="PF03544">
    <property type="entry name" value="TonB_C"/>
    <property type="match status" value="1"/>
</dbReference>
<evidence type="ECO:0000313" key="12">
    <source>
        <dbReference type="EMBL" id="GGA66346.1"/>
    </source>
</evidence>
<evidence type="ECO:0000259" key="11">
    <source>
        <dbReference type="PROSITE" id="PS52015"/>
    </source>
</evidence>
<dbReference type="RefSeq" id="WP_188659784.1">
    <property type="nucleotide sequence ID" value="NZ_BMKC01000001.1"/>
</dbReference>
<comment type="subcellular location">
    <subcellularLocation>
        <location evidence="1">Cell inner membrane</location>
        <topology evidence="1">Single-pass membrane protein</topology>
        <orientation evidence="1">Periplasmic side</orientation>
    </subcellularLocation>
</comment>
<keyword evidence="5" id="KW-0997">Cell inner membrane</keyword>